<accession>A0A0S4KKH5</accession>
<keyword evidence="4" id="KW-1185">Reference proteome</keyword>
<reference evidence="4" key="1">
    <citation type="submission" date="2015-09" db="EMBL/GenBank/DDBJ databases">
        <authorList>
            <consortium name="Pathogen Informatics"/>
        </authorList>
    </citation>
    <scope>NUCLEOTIDE SEQUENCE [LARGE SCALE GENOMIC DNA]</scope>
    <source>
        <strain evidence="4">Lake Konstanz</strain>
    </source>
</reference>
<keyword evidence="2 3" id="KW-0812">Transmembrane</keyword>
<dbReference type="VEuPathDB" id="TriTrypDB:BSAL_44995"/>
<evidence type="ECO:0000256" key="2">
    <source>
        <dbReference type="SAM" id="Phobius"/>
    </source>
</evidence>
<dbReference type="AlphaFoldDB" id="A0A0S4KKH5"/>
<feature type="compositionally biased region" description="Polar residues" evidence="1">
    <location>
        <begin position="369"/>
        <end position="378"/>
    </location>
</feature>
<dbReference type="EMBL" id="CYKH01002197">
    <property type="protein sequence ID" value="CUI15504.1"/>
    <property type="molecule type" value="Genomic_DNA"/>
</dbReference>
<feature type="region of interest" description="Disordered" evidence="1">
    <location>
        <begin position="499"/>
        <end position="526"/>
    </location>
</feature>
<feature type="compositionally biased region" description="Polar residues" evidence="1">
    <location>
        <begin position="419"/>
        <end position="442"/>
    </location>
</feature>
<evidence type="ECO:0000313" key="4">
    <source>
        <dbReference type="Proteomes" id="UP000051952"/>
    </source>
</evidence>
<dbReference type="Proteomes" id="UP000051952">
    <property type="component" value="Unassembled WGS sequence"/>
</dbReference>
<feature type="region of interest" description="Disordered" evidence="1">
    <location>
        <begin position="237"/>
        <end position="442"/>
    </location>
</feature>
<feature type="compositionally biased region" description="Low complexity" evidence="1">
    <location>
        <begin position="502"/>
        <end position="523"/>
    </location>
</feature>
<name>A0A0S4KKH5_BODSA</name>
<evidence type="ECO:0000313" key="3">
    <source>
        <dbReference type="EMBL" id="CUI15504.1"/>
    </source>
</evidence>
<feature type="compositionally biased region" description="Low complexity" evidence="1">
    <location>
        <begin position="379"/>
        <end position="418"/>
    </location>
</feature>
<gene>
    <name evidence="3" type="ORF">BSAL_44995</name>
</gene>
<sequence>MDNWLAAPLDTGFSFDTTGTHTHTCTACTPTATCTVTYNVQQLTVGDDNVAYGVAASCTQTLIVVQYAVPLPGSTTGGSTTYQSINTNQEVATVRTLVAYHDASNQRLYVVMSGGTTCPLLYQQLMPSVSTILCRSLTCPSGSGTISNFGSTFDALHDRMITTLGSCNVVASVASSTMKVLAGTGATGYLDGYAQFEAIVETPQAPSVSGRQIFFFSQSETSGYIVARVFGATSTQSRSPTLSFTSTWTPEKTRSKTASVSKSLTRSRTTSFSVSRGTPTPSVSSEETDSATFTTSRSREKTQSLSPTQSADTTLSASPTASSTQNSPSTDTSESISSSASEALSKRSSSLSPERTSSPSRTASHRGQSKSLHQTTPATATLTWSAETTLTSTITRTWTPSSDSTVSATPSAATLSASQETRSPSSSKTVSPERSLSTTSSGSFVASRSLTVSASGSLLMSSSISASLTSSVTPSITLTASFSPSLTKFTSLSHATPTITASPTKRFSTSRSTTCSGGSVSRSATRSHVMSTARGVASASLSISITLSSSPASPTSSNLTSFTATMPLLSQTHHLSSTAPLLSVTPTLFVIDNTDKRPFYIVLGVAAALAGGAVVGGIILGLVKIYGAQSAHFVAPEATPVASEAAVGSTTVPAAPKATPPVPTMSRMPVVGIPRSIATQLVFEKHYEAPIVRQEVSTRRLRAPDVDHEDNDIPWWASAAAPPPVRVPPTAHTHNDTIVIDVDEHDEPFYVVSSNTNNIIDPSSPAAYESVDDEPLWFDEVELSPS</sequence>
<feature type="compositionally biased region" description="Polar residues" evidence="1">
    <location>
        <begin position="277"/>
        <end position="296"/>
    </location>
</feature>
<proteinExistence type="predicted"/>
<feature type="compositionally biased region" description="Polar residues" evidence="1">
    <location>
        <begin position="237"/>
        <end position="250"/>
    </location>
</feature>
<keyword evidence="2" id="KW-0472">Membrane</keyword>
<feature type="compositionally biased region" description="Low complexity" evidence="1">
    <location>
        <begin position="310"/>
        <end position="362"/>
    </location>
</feature>
<organism evidence="3 4">
    <name type="scientific">Bodo saltans</name>
    <name type="common">Flagellated protozoan</name>
    <dbReference type="NCBI Taxonomy" id="75058"/>
    <lineage>
        <taxon>Eukaryota</taxon>
        <taxon>Discoba</taxon>
        <taxon>Euglenozoa</taxon>
        <taxon>Kinetoplastea</taxon>
        <taxon>Metakinetoplastina</taxon>
        <taxon>Eubodonida</taxon>
        <taxon>Bodonidae</taxon>
        <taxon>Bodo</taxon>
    </lineage>
</organism>
<feature type="transmembrane region" description="Helical" evidence="2">
    <location>
        <begin position="599"/>
        <end position="623"/>
    </location>
</feature>
<evidence type="ECO:0000256" key="1">
    <source>
        <dbReference type="SAM" id="MobiDB-lite"/>
    </source>
</evidence>
<feature type="compositionally biased region" description="Low complexity" evidence="1">
    <location>
        <begin position="259"/>
        <end position="276"/>
    </location>
</feature>
<protein>
    <submittedName>
        <fullName evidence="3">Transmembrane protein, putative</fullName>
    </submittedName>
</protein>
<keyword evidence="2" id="KW-1133">Transmembrane helix</keyword>